<evidence type="ECO:0000256" key="6">
    <source>
        <dbReference type="ARBA" id="ARBA00022824"/>
    </source>
</evidence>
<evidence type="ECO:0000256" key="10">
    <source>
        <dbReference type="ARBA" id="ARBA00023157"/>
    </source>
</evidence>
<dbReference type="GO" id="GO:0005789">
    <property type="term" value="C:endoplasmic reticulum membrane"/>
    <property type="evidence" value="ECO:0007669"/>
    <property type="project" value="UniProtKB-SubCell"/>
</dbReference>
<reference evidence="15" key="2">
    <citation type="submission" date="2025-08" db="UniProtKB">
        <authorList>
            <consortium name="Ensembl"/>
        </authorList>
    </citation>
    <scope>IDENTIFICATION</scope>
</reference>
<comment type="similarity">
    <text evidence="2">Belongs to the VKOR family.</text>
</comment>
<evidence type="ECO:0000256" key="5">
    <source>
        <dbReference type="ARBA" id="ARBA00022719"/>
    </source>
</evidence>
<evidence type="ECO:0000313" key="16">
    <source>
        <dbReference type="Proteomes" id="UP000265140"/>
    </source>
</evidence>
<dbReference type="SMART" id="SM00756">
    <property type="entry name" value="VKc"/>
    <property type="match status" value="1"/>
</dbReference>
<keyword evidence="10" id="KW-1015">Disulfide bond</keyword>
<dbReference type="EC" id="1.17.4.4" evidence="3"/>
<evidence type="ECO:0000256" key="9">
    <source>
        <dbReference type="ARBA" id="ARBA00023136"/>
    </source>
</evidence>
<evidence type="ECO:0000256" key="13">
    <source>
        <dbReference type="SAM" id="Phobius"/>
    </source>
</evidence>
<dbReference type="GeneTree" id="ENSGT00940000157421"/>
<dbReference type="CDD" id="cd12917">
    <property type="entry name" value="VKOR_euk"/>
    <property type="match status" value="1"/>
</dbReference>
<gene>
    <name evidence="15" type="primary">PRRG1</name>
</gene>
<dbReference type="PANTHER" id="PTHR14519:SF8">
    <property type="entry name" value="VITAMIN K EPOXIDE REDUCTASE COMPLEX SUBUNIT 1"/>
    <property type="match status" value="1"/>
</dbReference>
<dbReference type="InterPro" id="IPR042406">
    <property type="entry name" value="VKORC1/VKORC1L1"/>
</dbReference>
<dbReference type="GO" id="GO:0042373">
    <property type="term" value="P:vitamin K metabolic process"/>
    <property type="evidence" value="ECO:0007669"/>
    <property type="project" value="InterPro"/>
</dbReference>
<dbReference type="GO" id="GO:0047057">
    <property type="term" value="F:vitamin-K-epoxide reductase (warfarin-sensitive) activity"/>
    <property type="evidence" value="ECO:0007669"/>
    <property type="project" value="UniProtKB-EC"/>
</dbReference>
<evidence type="ECO:0000256" key="1">
    <source>
        <dbReference type="ARBA" id="ARBA00004477"/>
    </source>
</evidence>
<reference evidence="15 16" key="1">
    <citation type="submission" date="2020-02" db="EMBL/GenBank/DDBJ databases">
        <title>Esox lucius (northern pike) genome, fEsoLuc1, primary haplotype.</title>
        <authorList>
            <person name="Myers G."/>
            <person name="Karagic N."/>
            <person name="Meyer A."/>
            <person name="Pippel M."/>
            <person name="Reichard M."/>
            <person name="Winkler S."/>
            <person name="Tracey A."/>
            <person name="Sims Y."/>
            <person name="Howe K."/>
            <person name="Rhie A."/>
            <person name="Formenti G."/>
            <person name="Durbin R."/>
            <person name="Fedrigo O."/>
            <person name="Jarvis E.D."/>
        </authorList>
    </citation>
    <scope>NUCLEOTIDE SEQUENCE [LARGE SCALE GENOMIC DNA]</scope>
</reference>
<keyword evidence="7 13" id="KW-1133">Transmembrane helix</keyword>
<dbReference type="AlphaFoldDB" id="A0AAY5KRQ4"/>
<dbReference type="Ensembl" id="ENSELUT00000103345.1">
    <property type="protein sequence ID" value="ENSELUP00000091838.1"/>
    <property type="gene ID" value="ENSELUG00000036300.1"/>
</dbReference>
<keyword evidence="8" id="KW-0560">Oxidoreductase</keyword>
<dbReference type="GO" id="GO:0048038">
    <property type="term" value="F:quinone binding"/>
    <property type="evidence" value="ECO:0007669"/>
    <property type="project" value="UniProtKB-KW"/>
</dbReference>
<keyword evidence="4 13" id="KW-0812">Transmembrane</keyword>
<evidence type="ECO:0000256" key="3">
    <source>
        <dbReference type="ARBA" id="ARBA00012278"/>
    </source>
</evidence>
<evidence type="ECO:0000256" key="11">
    <source>
        <dbReference type="ARBA" id="ARBA00023284"/>
    </source>
</evidence>
<keyword evidence="5" id="KW-0874">Quinone</keyword>
<keyword evidence="6" id="KW-0256">Endoplasmic reticulum</keyword>
<dbReference type="Gene3D" id="1.20.1440.130">
    <property type="entry name" value="VKOR domain"/>
    <property type="match status" value="1"/>
</dbReference>
<evidence type="ECO:0000259" key="14">
    <source>
        <dbReference type="SMART" id="SM00756"/>
    </source>
</evidence>
<keyword evidence="11" id="KW-0676">Redox-active center</keyword>
<evidence type="ECO:0000256" key="7">
    <source>
        <dbReference type="ARBA" id="ARBA00022989"/>
    </source>
</evidence>
<feature type="transmembrane region" description="Helical" evidence="13">
    <location>
        <begin position="18"/>
        <end position="37"/>
    </location>
</feature>
<accession>A0AAY5KRQ4</accession>
<comment type="subcellular location">
    <subcellularLocation>
        <location evidence="1">Endoplasmic reticulum membrane</location>
        <topology evidence="1">Multi-pass membrane protein</topology>
    </subcellularLocation>
</comment>
<organism evidence="15 16">
    <name type="scientific">Esox lucius</name>
    <name type="common">Northern pike</name>
    <dbReference type="NCBI Taxonomy" id="8010"/>
    <lineage>
        <taxon>Eukaryota</taxon>
        <taxon>Metazoa</taxon>
        <taxon>Chordata</taxon>
        <taxon>Craniata</taxon>
        <taxon>Vertebrata</taxon>
        <taxon>Euteleostomi</taxon>
        <taxon>Actinopterygii</taxon>
        <taxon>Neopterygii</taxon>
        <taxon>Teleostei</taxon>
        <taxon>Protacanthopterygii</taxon>
        <taxon>Esociformes</taxon>
        <taxon>Esocidae</taxon>
        <taxon>Esox</taxon>
    </lineage>
</organism>
<feature type="region of interest" description="Disordered" evidence="12">
    <location>
        <begin position="193"/>
        <end position="212"/>
    </location>
</feature>
<dbReference type="InterPro" id="IPR038354">
    <property type="entry name" value="VKOR_sf"/>
</dbReference>
<proteinExistence type="inferred from homology"/>
<evidence type="ECO:0000256" key="4">
    <source>
        <dbReference type="ARBA" id="ARBA00022692"/>
    </source>
</evidence>
<dbReference type="Proteomes" id="UP000265140">
    <property type="component" value="Chromosome 5"/>
</dbReference>
<dbReference type="PANTHER" id="PTHR14519">
    <property type="entry name" value="VITAMIN K EPOXIDE REDUCTASE COMPLEX, SUBUNIT 1"/>
    <property type="match status" value="1"/>
</dbReference>
<evidence type="ECO:0000256" key="2">
    <source>
        <dbReference type="ARBA" id="ARBA00006214"/>
    </source>
</evidence>
<dbReference type="Pfam" id="PF07884">
    <property type="entry name" value="VKOR"/>
    <property type="match status" value="1"/>
</dbReference>
<feature type="domain" description="Vitamin K epoxide reductase" evidence="14">
    <location>
        <begin position="11"/>
        <end position="143"/>
    </location>
</feature>
<name>A0AAY5KRQ4_ESOLU</name>
<reference evidence="15" key="3">
    <citation type="submission" date="2025-09" db="UniProtKB">
        <authorList>
            <consortium name="Ensembl"/>
        </authorList>
    </citation>
    <scope>IDENTIFICATION</scope>
</reference>
<protein>
    <recommendedName>
        <fullName evidence="3">vitamin-K-epoxide reductase (warfarin-sensitive)</fullName>
        <ecNumber evidence="3">1.17.4.4</ecNumber>
    </recommendedName>
</protein>
<evidence type="ECO:0000313" key="15">
    <source>
        <dbReference type="Ensembl" id="ENSELUP00000091838.1"/>
    </source>
</evidence>
<evidence type="ECO:0000256" key="12">
    <source>
        <dbReference type="SAM" id="MobiDB-lite"/>
    </source>
</evidence>
<keyword evidence="16" id="KW-1185">Reference proteome</keyword>
<sequence length="229" mass="25473">MASNCVGGGVPKWETRTRLFLCIFGLVLSFYALHVEISRERDPEYRAMCDLGDYVSCSKVFTSRWGRGFGLLEFFIVKDSALNQPNSVLGIIFYTLQLALAPTCQGMDSTRPLKLSCGIWHQFISSRPFKSFTLPPWVVLVGPAHSIDAQSRIWRPGQHFCTVYHVPQIIPEQCGQCGSGHYPAERGNCHQRIPLPLNGQHSTAPQEAHPPPFHNIASSAPFVVPLTPP</sequence>
<dbReference type="GO" id="GO:0007596">
    <property type="term" value="P:blood coagulation"/>
    <property type="evidence" value="ECO:0007669"/>
    <property type="project" value="TreeGrafter"/>
</dbReference>
<evidence type="ECO:0000256" key="8">
    <source>
        <dbReference type="ARBA" id="ARBA00023002"/>
    </source>
</evidence>
<dbReference type="InterPro" id="IPR012932">
    <property type="entry name" value="VKOR"/>
</dbReference>
<keyword evidence="9 13" id="KW-0472">Membrane</keyword>